<evidence type="ECO:0008006" key="3">
    <source>
        <dbReference type="Google" id="ProtNLM"/>
    </source>
</evidence>
<dbReference type="Pfam" id="PF03747">
    <property type="entry name" value="ADP_ribosyl_GH"/>
    <property type="match status" value="2"/>
</dbReference>
<evidence type="ECO:0000313" key="1">
    <source>
        <dbReference type="EMBL" id="CAK9096563.1"/>
    </source>
</evidence>
<organism evidence="1 2">
    <name type="scientific">Durusdinium trenchii</name>
    <dbReference type="NCBI Taxonomy" id="1381693"/>
    <lineage>
        <taxon>Eukaryota</taxon>
        <taxon>Sar</taxon>
        <taxon>Alveolata</taxon>
        <taxon>Dinophyceae</taxon>
        <taxon>Suessiales</taxon>
        <taxon>Symbiodiniaceae</taxon>
        <taxon>Durusdinium</taxon>
    </lineage>
</organism>
<gene>
    <name evidence="1" type="ORF">CCMP2556_LOCUS45905</name>
</gene>
<evidence type="ECO:0000313" key="2">
    <source>
        <dbReference type="Proteomes" id="UP001642484"/>
    </source>
</evidence>
<protein>
    <recommendedName>
        <fullName evidence="3">ADP-ribosylglycohydrolase</fullName>
    </recommendedName>
</protein>
<comment type="caution">
    <text evidence="1">The sequence shown here is derived from an EMBL/GenBank/DDBJ whole genome shotgun (WGS) entry which is preliminary data.</text>
</comment>
<dbReference type="InterPro" id="IPR050792">
    <property type="entry name" value="ADP-ribosylglycohydrolase"/>
</dbReference>
<reference evidence="1 2" key="1">
    <citation type="submission" date="2024-02" db="EMBL/GenBank/DDBJ databases">
        <authorList>
            <person name="Chen Y."/>
            <person name="Shah S."/>
            <person name="Dougan E. K."/>
            <person name="Thang M."/>
            <person name="Chan C."/>
        </authorList>
    </citation>
    <scope>NUCLEOTIDE SEQUENCE [LARGE SCALE GENOMIC DNA]</scope>
</reference>
<proteinExistence type="predicted"/>
<dbReference type="PANTHER" id="PTHR16222">
    <property type="entry name" value="ADP-RIBOSYLGLYCOHYDROLASE"/>
    <property type="match status" value="1"/>
</dbReference>
<dbReference type="InterPro" id="IPR005502">
    <property type="entry name" value="Ribosyl_crysJ1"/>
</dbReference>
<accession>A0ABP0R9V9</accession>
<dbReference type="Gene3D" id="1.10.4080.10">
    <property type="entry name" value="ADP-ribosylation/Crystallin J1"/>
    <property type="match status" value="2"/>
</dbReference>
<keyword evidence="2" id="KW-1185">Reference proteome</keyword>
<dbReference type="InterPro" id="IPR036705">
    <property type="entry name" value="Ribosyl_crysJ1_sf"/>
</dbReference>
<dbReference type="PANTHER" id="PTHR16222:SF12">
    <property type="entry name" value="ADP-RIBOSYLGLYCOHYDROLASE-RELATED"/>
    <property type="match status" value="1"/>
</dbReference>
<dbReference type="EMBL" id="CAXAMN010025627">
    <property type="protein sequence ID" value="CAK9096563.1"/>
    <property type="molecule type" value="Genomic_DNA"/>
</dbReference>
<sequence>MLGAIAGDVIGSVYEGAGNKIKDFELFGPYNRFTDDTVLTVAVADSILHEASLVDTLHEYFELYPQAGYGGSFIRWAMQRQRSPYNSWGNGSAMRVSPVAYAYDSIESVLHHAKRTADVTHNHPEGVRGSQATALAIYLARTGSKKEQIQREITERFGYDLSTTLESIRDVYEFDVSCQGSVPQSIRCFLEGTDYEDTIRNAISLGGDADTMACIAGGIAEAYWELPEHIAQTTWGLLDDHLRSVIKQFQEKFVHNHTFVRRSMGCVDRQRGCLLGLAVGDALGAAVEFQTPGSFIPVTDYRAGGPHGLGPGEWTDDTSMALALADSIHQAGWDLNDQARRYVSWWRDGQYSVNDVCFDIGNATRAALYEFERNGDARASGNPSPQAAGNGSIMRLAPVPIHFLELFPERLEELAERAAESSLPTHASPQCLSACRYFALILAGLMKGLDRDEVLAPDWEHLEQLRNIAPLHPEVDEVAAGSFRKLQPPEIRGSGYVVKSLEAALWAFHDASDFREAVLKAVNLGDDTDTTGAVCGQLAGAYWGESGIPQNWLQRLARQDMLERALDDIVARA</sequence>
<name>A0ABP0R9V9_9DINO</name>
<dbReference type="Proteomes" id="UP001642484">
    <property type="component" value="Unassembled WGS sequence"/>
</dbReference>
<dbReference type="SUPFAM" id="SSF101478">
    <property type="entry name" value="ADP-ribosylglycohydrolase"/>
    <property type="match status" value="2"/>
</dbReference>